<dbReference type="SMART" id="SM00345">
    <property type="entry name" value="HTH_GNTR"/>
    <property type="match status" value="1"/>
</dbReference>
<keyword evidence="3" id="KW-0804">Transcription</keyword>
<dbReference type="PANTHER" id="PTHR43537">
    <property type="entry name" value="TRANSCRIPTIONAL REGULATOR, GNTR FAMILY"/>
    <property type="match status" value="1"/>
</dbReference>
<dbReference type="Proteomes" id="UP000630353">
    <property type="component" value="Unassembled WGS sequence"/>
</dbReference>
<evidence type="ECO:0000313" key="6">
    <source>
        <dbReference type="Proteomes" id="UP000630353"/>
    </source>
</evidence>
<evidence type="ECO:0000256" key="3">
    <source>
        <dbReference type="ARBA" id="ARBA00023163"/>
    </source>
</evidence>
<dbReference type="InterPro" id="IPR008920">
    <property type="entry name" value="TF_FadR/GntR_C"/>
</dbReference>
<name>A0A919CNB4_9PROT</name>
<dbReference type="Pfam" id="PF07729">
    <property type="entry name" value="FCD"/>
    <property type="match status" value="1"/>
</dbReference>
<keyword evidence="2" id="KW-0238">DNA-binding</keyword>
<dbReference type="InterPro" id="IPR036388">
    <property type="entry name" value="WH-like_DNA-bd_sf"/>
</dbReference>
<sequence>MADEAAPKPLMASRQRRRETISEQIKDMIYERGLRPGERLPAERELMERFRASKGSIREALSALRSQGLIRTRTGPGGGVFLTEIGPQRAMALLSNYFLFRTPSITDIYDVRCELEPELAASVAGQLSEADFARLERTMRVYDAPPGTGEEEYAQRMAELDFHSVLAELCPNPVLGLFCGFLQTLLREMVVCRRIYDAPHPTLRDTALHYQIRLMRVLKSGDAAAAREIMAEHMVAARDYMVRMEASIAGRFLRADGDRG</sequence>
<gene>
    <name evidence="5" type="ORF">GCM10017083_08290</name>
</gene>
<dbReference type="EMBL" id="BMZS01000002">
    <property type="protein sequence ID" value="GHD42842.1"/>
    <property type="molecule type" value="Genomic_DNA"/>
</dbReference>
<dbReference type="PRINTS" id="PR00035">
    <property type="entry name" value="HTHGNTR"/>
</dbReference>
<dbReference type="CDD" id="cd07377">
    <property type="entry name" value="WHTH_GntR"/>
    <property type="match status" value="1"/>
</dbReference>
<dbReference type="PROSITE" id="PS50949">
    <property type="entry name" value="HTH_GNTR"/>
    <property type="match status" value="1"/>
</dbReference>
<protein>
    <submittedName>
        <fullName evidence="5">GntR family transcriptional regulator</fullName>
    </submittedName>
</protein>
<dbReference type="InterPro" id="IPR030489">
    <property type="entry name" value="TR_Rrf2-type_CS"/>
</dbReference>
<accession>A0A919CNB4</accession>
<dbReference type="Gene3D" id="1.20.120.530">
    <property type="entry name" value="GntR ligand-binding domain-like"/>
    <property type="match status" value="1"/>
</dbReference>
<dbReference type="RefSeq" id="WP_189987671.1">
    <property type="nucleotide sequence ID" value="NZ_BMZS01000002.1"/>
</dbReference>
<dbReference type="PROSITE" id="PS01332">
    <property type="entry name" value="HTH_RRF2_1"/>
    <property type="match status" value="1"/>
</dbReference>
<dbReference type="PANTHER" id="PTHR43537:SF5">
    <property type="entry name" value="UXU OPERON TRANSCRIPTIONAL REGULATOR"/>
    <property type="match status" value="1"/>
</dbReference>
<dbReference type="SMART" id="SM00895">
    <property type="entry name" value="FCD"/>
    <property type="match status" value="1"/>
</dbReference>
<dbReference type="GO" id="GO:0003677">
    <property type="term" value="F:DNA binding"/>
    <property type="evidence" value="ECO:0007669"/>
    <property type="project" value="UniProtKB-KW"/>
</dbReference>
<dbReference type="InterPro" id="IPR036390">
    <property type="entry name" value="WH_DNA-bd_sf"/>
</dbReference>
<dbReference type="InterPro" id="IPR000524">
    <property type="entry name" value="Tscrpt_reg_HTH_GntR"/>
</dbReference>
<reference evidence="5" key="2">
    <citation type="submission" date="2020-09" db="EMBL/GenBank/DDBJ databases">
        <authorList>
            <person name="Sun Q."/>
            <person name="Kim S."/>
        </authorList>
    </citation>
    <scope>NUCLEOTIDE SEQUENCE</scope>
    <source>
        <strain evidence="5">KCTC 42651</strain>
    </source>
</reference>
<dbReference type="Pfam" id="PF00392">
    <property type="entry name" value="GntR"/>
    <property type="match status" value="1"/>
</dbReference>
<feature type="domain" description="HTH gntR-type" evidence="4">
    <location>
        <begin position="15"/>
        <end position="85"/>
    </location>
</feature>
<evidence type="ECO:0000313" key="5">
    <source>
        <dbReference type="EMBL" id="GHD42842.1"/>
    </source>
</evidence>
<evidence type="ECO:0000256" key="1">
    <source>
        <dbReference type="ARBA" id="ARBA00023015"/>
    </source>
</evidence>
<evidence type="ECO:0000256" key="2">
    <source>
        <dbReference type="ARBA" id="ARBA00023125"/>
    </source>
</evidence>
<dbReference type="SUPFAM" id="SSF48008">
    <property type="entry name" value="GntR ligand-binding domain-like"/>
    <property type="match status" value="1"/>
</dbReference>
<evidence type="ECO:0000259" key="4">
    <source>
        <dbReference type="PROSITE" id="PS50949"/>
    </source>
</evidence>
<dbReference type="GO" id="GO:0003700">
    <property type="term" value="F:DNA-binding transcription factor activity"/>
    <property type="evidence" value="ECO:0007669"/>
    <property type="project" value="InterPro"/>
</dbReference>
<reference evidence="5" key="1">
    <citation type="journal article" date="2014" name="Int. J. Syst. Evol. Microbiol.">
        <title>Complete genome sequence of Corynebacterium casei LMG S-19264T (=DSM 44701T), isolated from a smear-ripened cheese.</title>
        <authorList>
            <consortium name="US DOE Joint Genome Institute (JGI-PGF)"/>
            <person name="Walter F."/>
            <person name="Albersmeier A."/>
            <person name="Kalinowski J."/>
            <person name="Ruckert C."/>
        </authorList>
    </citation>
    <scope>NUCLEOTIDE SEQUENCE</scope>
    <source>
        <strain evidence="5">KCTC 42651</strain>
    </source>
</reference>
<proteinExistence type="predicted"/>
<dbReference type="Gene3D" id="1.10.10.10">
    <property type="entry name" value="Winged helix-like DNA-binding domain superfamily/Winged helix DNA-binding domain"/>
    <property type="match status" value="1"/>
</dbReference>
<keyword evidence="1" id="KW-0805">Transcription regulation</keyword>
<keyword evidence="6" id="KW-1185">Reference proteome</keyword>
<dbReference type="InterPro" id="IPR011711">
    <property type="entry name" value="GntR_C"/>
</dbReference>
<dbReference type="AlphaFoldDB" id="A0A919CNB4"/>
<organism evidence="5 6">
    <name type="scientific">Thalassobaculum fulvum</name>
    <dbReference type="NCBI Taxonomy" id="1633335"/>
    <lineage>
        <taxon>Bacteria</taxon>
        <taxon>Pseudomonadati</taxon>
        <taxon>Pseudomonadota</taxon>
        <taxon>Alphaproteobacteria</taxon>
        <taxon>Rhodospirillales</taxon>
        <taxon>Thalassobaculaceae</taxon>
        <taxon>Thalassobaculum</taxon>
    </lineage>
</organism>
<dbReference type="SUPFAM" id="SSF46785">
    <property type="entry name" value="Winged helix' DNA-binding domain"/>
    <property type="match status" value="1"/>
</dbReference>
<comment type="caution">
    <text evidence="5">The sequence shown here is derived from an EMBL/GenBank/DDBJ whole genome shotgun (WGS) entry which is preliminary data.</text>
</comment>